<protein>
    <recommendedName>
        <fullName evidence="7">NAD(P)-binding protein</fullName>
    </recommendedName>
</protein>
<feature type="non-terminal residue" evidence="5">
    <location>
        <position position="307"/>
    </location>
</feature>
<dbReference type="Proteomes" id="UP000030671">
    <property type="component" value="Unassembled WGS sequence"/>
</dbReference>
<organism evidence="5 6">
    <name type="scientific">Heterobasidion irregulare (strain TC 32-1)</name>
    <dbReference type="NCBI Taxonomy" id="747525"/>
    <lineage>
        <taxon>Eukaryota</taxon>
        <taxon>Fungi</taxon>
        <taxon>Dikarya</taxon>
        <taxon>Basidiomycota</taxon>
        <taxon>Agaricomycotina</taxon>
        <taxon>Agaricomycetes</taxon>
        <taxon>Russulales</taxon>
        <taxon>Bondarzewiaceae</taxon>
        <taxon>Heterobasidion</taxon>
        <taxon>Heterobasidion annosum species complex</taxon>
    </lineage>
</organism>
<dbReference type="GO" id="GO:0016491">
    <property type="term" value="F:oxidoreductase activity"/>
    <property type="evidence" value="ECO:0007669"/>
    <property type="project" value="UniProtKB-KW"/>
</dbReference>
<dbReference type="CDD" id="cd05233">
    <property type="entry name" value="SDR_c"/>
    <property type="match status" value="1"/>
</dbReference>
<comment type="function">
    <text evidence="4">Putative oxidoreductase.</text>
</comment>
<reference evidence="5 6" key="1">
    <citation type="journal article" date="2012" name="New Phytol.">
        <title>Insight into trade-off between wood decay and parasitism from the genome of a fungal forest pathogen.</title>
        <authorList>
            <person name="Olson A."/>
            <person name="Aerts A."/>
            <person name="Asiegbu F."/>
            <person name="Belbahri L."/>
            <person name="Bouzid O."/>
            <person name="Broberg A."/>
            <person name="Canback B."/>
            <person name="Coutinho P.M."/>
            <person name="Cullen D."/>
            <person name="Dalman K."/>
            <person name="Deflorio G."/>
            <person name="van Diepen L.T."/>
            <person name="Dunand C."/>
            <person name="Duplessis S."/>
            <person name="Durling M."/>
            <person name="Gonthier P."/>
            <person name="Grimwood J."/>
            <person name="Fossdal C.G."/>
            <person name="Hansson D."/>
            <person name="Henrissat B."/>
            <person name="Hietala A."/>
            <person name="Himmelstrand K."/>
            <person name="Hoffmeister D."/>
            <person name="Hogberg N."/>
            <person name="James T.Y."/>
            <person name="Karlsson M."/>
            <person name="Kohler A."/>
            <person name="Kues U."/>
            <person name="Lee Y.H."/>
            <person name="Lin Y.C."/>
            <person name="Lind M."/>
            <person name="Lindquist E."/>
            <person name="Lombard V."/>
            <person name="Lucas S."/>
            <person name="Lunden K."/>
            <person name="Morin E."/>
            <person name="Murat C."/>
            <person name="Park J."/>
            <person name="Raffaello T."/>
            <person name="Rouze P."/>
            <person name="Salamov A."/>
            <person name="Schmutz J."/>
            <person name="Solheim H."/>
            <person name="Stahlberg J."/>
            <person name="Velez H."/>
            <person name="de Vries R.P."/>
            <person name="Wiebenga A."/>
            <person name="Woodward S."/>
            <person name="Yakovlev I."/>
            <person name="Garbelotto M."/>
            <person name="Martin F."/>
            <person name="Grigoriev I.V."/>
            <person name="Stenlid J."/>
        </authorList>
    </citation>
    <scope>NUCLEOTIDE SEQUENCE [LARGE SCALE GENOMIC DNA]</scope>
    <source>
        <strain evidence="5 6">TC 32-1</strain>
    </source>
</reference>
<dbReference type="Gene3D" id="3.40.50.720">
    <property type="entry name" value="NAD(P)-binding Rossmann-like Domain"/>
    <property type="match status" value="1"/>
</dbReference>
<dbReference type="OrthoDB" id="37659at2759"/>
<accession>W4JZ86</accession>
<dbReference type="InParanoid" id="W4JZ86"/>
<keyword evidence="2" id="KW-0521">NADP</keyword>
<evidence type="ECO:0000256" key="1">
    <source>
        <dbReference type="ARBA" id="ARBA00006484"/>
    </source>
</evidence>
<keyword evidence="3" id="KW-0560">Oxidoreductase</keyword>
<comment type="similarity">
    <text evidence="1">Belongs to the short-chain dehydrogenases/reductases (SDR) family.</text>
</comment>
<evidence type="ECO:0000313" key="5">
    <source>
        <dbReference type="EMBL" id="ETW78395.1"/>
    </source>
</evidence>
<dbReference type="Pfam" id="PF00106">
    <property type="entry name" value="adh_short"/>
    <property type="match status" value="1"/>
</dbReference>
<evidence type="ECO:0000256" key="3">
    <source>
        <dbReference type="ARBA" id="ARBA00023002"/>
    </source>
</evidence>
<dbReference type="InterPro" id="IPR002347">
    <property type="entry name" value="SDR_fam"/>
</dbReference>
<dbReference type="GO" id="GO:0016020">
    <property type="term" value="C:membrane"/>
    <property type="evidence" value="ECO:0007669"/>
    <property type="project" value="TreeGrafter"/>
</dbReference>
<proteinExistence type="inferred from homology"/>
<dbReference type="KEGG" id="hir:HETIRDRAFT_240265"/>
<dbReference type="InterPro" id="IPR020904">
    <property type="entry name" value="Sc_DH/Rdtase_CS"/>
</dbReference>
<dbReference type="PANTHER" id="PTHR44196">
    <property type="entry name" value="DEHYDROGENASE/REDUCTASE SDR FAMILY MEMBER 7B"/>
    <property type="match status" value="1"/>
</dbReference>
<gene>
    <name evidence="5" type="ORF">HETIRDRAFT_240265</name>
</gene>
<dbReference type="EMBL" id="KI925462">
    <property type="protein sequence ID" value="ETW78395.1"/>
    <property type="molecule type" value="Genomic_DNA"/>
</dbReference>
<keyword evidence="6" id="KW-1185">Reference proteome</keyword>
<dbReference type="AlphaFoldDB" id="W4JZ86"/>
<dbReference type="GeneID" id="20668852"/>
<dbReference type="HOGENOM" id="CLU_056799_1_0_1"/>
<dbReference type="SUPFAM" id="SSF51735">
    <property type="entry name" value="NAD(P)-binding Rossmann-fold domains"/>
    <property type="match status" value="1"/>
</dbReference>
<evidence type="ECO:0000313" key="6">
    <source>
        <dbReference type="Proteomes" id="UP000030671"/>
    </source>
</evidence>
<dbReference type="RefSeq" id="XP_009550369.1">
    <property type="nucleotide sequence ID" value="XM_009552074.1"/>
</dbReference>
<evidence type="ECO:0000256" key="2">
    <source>
        <dbReference type="ARBA" id="ARBA00022857"/>
    </source>
</evidence>
<evidence type="ECO:0000256" key="4">
    <source>
        <dbReference type="ARBA" id="ARBA00037096"/>
    </source>
</evidence>
<sequence>SLPLGWLALKRLSHARRSDTIPRHAERVLVIGASSGIGRAIALRYAERGAKLCLVGRRAVELEDAREECGAVQKEAGRVHSSGVLSVVADFADAGDMVRVREILDKEWGGLDTLVVSAGVSALQPLMHLAGVEGRSIDADAPTVEGIRNTADIASAATRGNYLGPLVSAVTLIPFLSKSPSPSILLISSLAAAIPAPTRTLYTSTKAASFMLYRSLSIEHPNITFSYILPSTVEGDFRASAVDSGPVRETDPNKHGLKRAAVAARSVRAIDDGEGTVFMPAFYWWAHLLYWFFPSFVGRQASRKYNF</sequence>
<dbReference type="PROSITE" id="PS00061">
    <property type="entry name" value="ADH_SHORT"/>
    <property type="match status" value="1"/>
</dbReference>
<dbReference type="eggNOG" id="KOG1205">
    <property type="taxonomic scope" value="Eukaryota"/>
</dbReference>
<evidence type="ECO:0008006" key="7">
    <source>
        <dbReference type="Google" id="ProtNLM"/>
    </source>
</evidence>
<dbReference type="InterPro" id="IPR036291">
    <property type="entry name" value="NAD(P)-bd_dom_sf"/>
</dbReference>
<dbReference type="PRINTS" id="PR00081">
    <property type="entry name" value="GDHRDH"/>
</dbReference>
<dbReference type="PANTHER" id="PTHR44196:SF1">
    <property type="entry name" value="DEHYDROGENASE_REDUCTASE SDR FAMILY MEMBER 7B"/>
    <property type="match status" value="1"/>
</dbReference>
<feature type="non-terminal residue" evidence="5">
    <location>
        <position position="1"/>
    </location>
</feature>
<name>W4JZ86_HETIT</name>